<name>A0A971M0K6_9BACT</name>
<evidence type="ECO:0000313" key="2">
    <source>
        <dbReference type="EMBL" id="NLW33882.1"/>
    </source>
</evidence>
<reference evidence="2" key="2">
    <citation type="submission" date="2020-01" db="EMBL/GenBank/DDBJ databases">
        <authorList>
            <person name="Campanaro S."/>
        </authorList>
    </citation>
    <scope>NUCLEOTIDE SEQUENCE</scope>
    <source>
        <strain evidence="2">AS06rmzACSIP_7</strain>
    </source>
</reference>
<accession>A0A971M0K6</accession>
<dbReference type="Proteomes" id="UP000777265">
    <property type="component" value="Unassembled WGS sequence"/>
</dbReference>
<evidence type="ECO:0000313" key="3">
    <source>
        <dbReference type="Proteomes" id="UP000777265"/>
    </source>
</evidence>
<reference evidence="2" key="1">
    <citation type="journal article" date="2020" name="Biotechnol. Biofuels">
        <title>New insights from the biogas microbiome by comprehensive genome-resolved metagenomics of nearly 1600 species originating from multiple anaerobic digesters.</title>
        <authorList>
            <person name="Campanaro S."/>
            <person name="Treu L."/>
            <person name="Rodriguez-R L.M."/>
            <person name="Kovalovszki A."/>
            <person name="Ziels R.M."/>
            <person name="Maus I."/>
            <person name="Zhu X."/>
            <person name="Kougias P.G."/>
            <person name="Basile A."/>
            <person name="Luo G."/>
            <person name="Schluter A."/>
            <person name="Konstantinidis K.T."/>
            <person name="Angelidaki I."/>
        </authorList>
    </citation>
    <scope>NUCLEOTIDE SEQUENCE</scope>
    <source>
        <strain evidence="2">AS06rmzACSIP_7</strain>
    </source>
</reference>
<organism evidence="2 3">
    <name type="scientific">Syntrophorhabdus aromaticivorans</name>
    <dbReference type="NCBI Taxonomy" id="328301"/>
    <lineage>
        <taxon>Bacteria</taxon>
        <taxon>Pseudomonadati</taxon>
        <taxon>Thermodesulfobacteriota</taxon>
        <taxon>Syntrophorhabdia</taxon>
        <taxon>Syntrophorhabdales</taxon>
        <taxon>Syntrophorhabdaceae</taxon>
        <taxon>Syntrophorhabdus</taxon>
    </lineage>
</organism>
<evidence type="ECO:0000256" key="1">
    <source>
        <dbReference type="SAM" id="MobiDB-lite"/>
    </source>
</evidence>
<feature type="region of interest" description="Disordered" evidence="1">
    <location>
        <begin position="21"/>
        <end position="64"/>
    </location>
</feature>
<dbReference type="EMBL" id="JAAYEE010000004">
    <property type="protein sequence ID" value="NLW33882.1"/>
    <property type="molecule type" value="Genomic_DNA"/>
</dbReference>
<proteinExistence type="predicted"/>
<feature type="compositionally biased region" description="Basic and acidic residues" evidence="1">
    <location>
        <begin position="32"/>
        <end position="43"/>
    </location>
</feature>
<comment type="caution">
    <text evidence="2">The sequence shown here is derived from an EMBL/GenBank/DDBJ whole genome shotgun (WGS) entry which is preliminary data.</text>
</comment>
<gene>
    <name evidence="2" type="ORF">GXY80_00165</name>
</gene>
<feature type="compositionally biased region" description="Basic residues" evidence="1">
    <location>
        <begin position="44"/>
        <end position="57"/>
    </location>
</feature>
<sequence>MKGCVCVRHCDRSCNGIHTLAASQGTGKTGGKGKEGGTGEKSGKGGKSRGKDRGKRHFNADKNG</sequence>
<dbReference type="AlphaFoldDB" id="A0A971M0K6"/>
<protein>
    <submittedName>
        <fullName evidence="2">Uncharacterized protein</fullName>
    </submittedName>
</protein>